<protein>
    <submittedName>
        <fullName evidence="2">Uncharacterized protein</fullName>
    </submittedName>
</protein>
<feature type="compositionally biased region" description="Polar residues" evidence="1">
    <location>
        <begin position="806"/>
        <end position="830"/>
    </location>
</feature>
<reference evidence="3" key="1">
    <citation type="submission" date="2016-04" db="EMBL/GenBank/DDBJ databases">
        <title>Comparative genomics of biotechnologically important yeasts.</title>
        <authorList>
            <consortium name="DOE Joint Genome Institute"/>
            <person name="Riley R."/>
            <person name="Haridas S."/>
            <person name="Wolfe K.H."/>
            <person name="Lopes M.R."/>
            <person name="Hittinger C.T."/>
            <person name="Goker M."/>
            <person name="Salamov A."/>
            <person name="Wisecaver J."/>
            <person name="Long T.M."/>
            <person name="Aerts A.L."/>
            <person name="Barry K."/>
            <person name="Choi C."/>
            <person name="Clum A."/>
            <person name="Coughlan A.Y."/>
            <person name="Deshpande S."/>
            <person name="Douglass A.P."/>
            <person name="Hanson S.J."/>
            <person name="Klenk H.-P."/>
            <person name="Labutti K."/>
            <person name="Lapidus A."/>
            <person name="Lindquist E."/>
            <person name="Lipzen A."/>
            <person name="Meier-Kolthoff J.P."/>
            <person name="Ohm R.A."/>
            <person name="Otillar R.P."/>
            <person name="Pangilinan J."/>
            <person name="Peng Y."/>
            <person name="Rokas A."/>
            <person name="Rosa C.A."/>
            <person name="Scheuner C."/>
            <person name="Sibirny A.A."/>
            <person name="Slot J.C."/>
            <person name="Stielow J.B."/>
            <person name="Sun H."/>
            <person name="Kurtzman C.P."/>
            <person name="Blackwell M."/>
            <person name="Grigoriev I.V."/>
            <person name="Jeffries T.W."/>
        </authorList>
    </citation>
    <scope>NUCLEOTIDE SEQUENCE [LARGE SCALE GENOMIC DNA]</scope>
    <source>
        <strain evidence="3">NRRL YB-2248</strain>
    </source>
</reference>
<sequence>MVAEGDVPEESTATATATPTPAAPVPLGIKDTISLDSLDAKIVQYHYASQKIIKFIVLIKDLIKHCQRDSLIPLSKYIVLLNGSIFNVNDNIYRRSEILINGNKFNPAQSIEPQQINTTAVNFDCMDNSTNYDTTRSQLPDFKKNLETLRLLELLMINTYEIYNNKLKYAMSERANLKQNDVITGKSTFSPEALYDLYDFIELKSVGSLTCTKPIEIIRSEEQIKSNLRSIDLKTLKLNVQSFQDSLDDLKLNIDNLLNCRKKDFLLSQPHFQLLMHRSLILLLHLADLYGIIRRFGKIIYLNNSFYFENYARTNDTLRVIMKNLEIYFNQSKKNNLLLAMITRMCRQGSIFQVKPDNILEIYKVCNDSYGLLNTMILVLKKLQDEWQNIIDSNRANEFDKDLLRDKLKQQTLKERKELREQNVNEISIAKKRLEAQYTAPDKNKSIQEKQSKLQKELYETAKEERLIRETELKEKEMNQAEDIKLKSEQREKTLRGELRSSPSGSGKTSRERSRSSSLVSSREDVIPPTSTTLNGNSGLRRGGSLRVPNPTTPISKKDSLVRRNSLIVQSSSSSTASGENSPLMNKRNSMIITPETKRTLNFNNDDTSSNSSGSSSSLQPISFPNPYISQSPSSALAGAAASVKLLNQQQKSEPTPSTNHITAAAIASRRSQQQQSQLTAQQRLQQHILKSSQNGQTIVKQVEKPVSKPIYKQKQKQQQQQQHNNNIPTIVTSPQGSRTNSLQSDVDVPSSPLNSMKQGSTIDQRSLQAQINRSRSNSAQSFDQPDIINNGNGNGNGNSNGRLTIPQQSQKIRSRSNSASQKPNENITNIPEHEQIESISSPIKFPSGNVSVNVSDGSNQSSASSSRPRSRSSSVKLLQQQQQQQQVYKPLGNTIVYDENDNIESTNTEISIDPETGLEIPIVKKVRFCNVPEYTEDEDAPTPQQMQKQMRQKWSLYKPQFRNRTKLLNSQEGLAFRKLQNSNGGGGGGGGIFGNNNGEFEGFSRNHQNQIPVDSNGKFSMMSVINSPNGNNEGQKRLTKLFKRR</sequence>
<gene>
    <name evidence="2" type="ORF">CANARDRAFT_30473</name>
</gene>
<feature type="compositionally biased region" description="Polar residues" evidence="1">
    <location>
        <begin position="724"/>
        <end position="745"/>
    </location>
</feature>
<evidence type="ECO:0000256" key="1">
    <source>
        <dbReference type="SAM" id="MobiDB-lite"/>
    </source>
</evidence>
<dbReference type="AlphaFoldDB" id="A0A1E4STS3"/>
<feature type="compositionally biased region" description="Low complexity" evidence="1">
    <location>
        <begin position="534"/>
        <end position="547"/>
    </location>
</feature>
<name>A0A1E4STS3_9ASCO</name>
<feature type="region of interest" description="Disordered" evidence="1">
    <location>
        <begin position="1026"/>
        <end position="1046"/>
    </location>
</feature>
<feature type="compositionally biased region" description="Low complexity" evidence="1">
    <location>
        <begin position="848"/>
        <end position="887"/>
    </location>
</feature>
<organism evidence="2 3">
    <name type="scientific">[Candida] arabinofermentans NRRL YB-2248</name>
    <dbReference type="NCBI Taxonomy" id="983967"/>
    <lineage>
        <taxon>Eukaryota</taxon>
        <taxon>Fungi</taxon>
        <taxon>Dikarya</taxon>
        <taxon>Ascomycota</taxon>
        <taxon>Saccharomycotina</taxon>
        <taxon>Pichiomycetes</taxon>
        <taxon>Pichiales</taxon>
        <taxon>Pichiaceae</taxon>
        <taxon>Ogataea</taxon>
        <taxon>Ogataea/Candida clade</taxon>
    </lineage>
</organism>
<evidence type="ECO:0000313" key="3">
    <source>
        <dbReference type="Proteomes" id="UP000094801"/>
    </source>
</evidence>
<accession>A0A1E4STS3</accession>
<proteinExistence type="predicted"/>
<feature type="region of interest" description="Disordered" evidence="1">
    <location>
        <begin position="710"/>
        <end position="887"/>
    </location>
</feature>
<evidence type="ECO:0000313" key="2">
    <source>
        <dbReference type="EMBL" id="ODV82904.1"/>
    </source>
</evidence>
<dbReference type="OrthoDB" id="4087202at2759"/>
<feature type="compositionally biased region" description="Basic and acidic residues" evidence="1">
    <location>
        <begin position="479"/>
        <end position="499"/>
    </location>
</feature>
<feature type="compositionally biased region" description="Low complexity" evidence="1">
    <location>
        <begin position="566"/>
        <end position="583"/>
    </location>
</feature>
<dbReference type="EMBL" id="KV453871">
    <property type="protein sequence ID" value="ODV82904.1"/>
    <property type="molecule type" value="Genomic_DNA"/>
</dbReference>
<feature type="compositionally biased region" description="Polar residues" evidence="1">
    <location>
        <begin position="752"/>
        <end position="784"/>
    </location>
</feature>
<dbReference type="Proteomes" id="UP000094801">
    <property type="component" value="Unassembled WGS sequence"/>
</dbReference>
<feature type="region of interest" description="Disordered" evidence="1">
    <location>
        <begin position="479"/>
        <end position="627"/>
    </location>
</feature>
<dbReference type="STRING" id="983967.A0A1E4STS3"/>
<keyword evidence="3" id="KW-1185">Reference proteome</keyword>
<feature type="compositionally biased region" description="Low complexity" evidence="1">
    <location>
        <begin position="609"/>
        <end position="618"/>
    </location>
</feature>
<feature type="region of interest" description="Disordered" evidence="1">
    <location>
        <begin position="1"/>
        <end position="22"/>
    </location>
</feature>